<proteinExistence type="predicted"/>
<reference evidence="2" key="2">
    <citation type="submission" date="2025-09" db="UniProtKB">
        <authorList>
            <consortium name="Ensembl"/>
        </authorList>
    </citation>
    <scope>IDENTIFICATION</scope>
</reference>
<dbReference type="Ensembl" id="ENSCABT00000023465.1">
    <property type="protein sequence ID" value="ENSCABP00000021420.1"/>
    <property type="gene ID" value="ENSCABG00000015779.1"/>
</dbReference>
<evidence type="ECO:0000256" key="1">
    <source>
        <dbReference type="SAM" id="MobiDB-lite"/>
    </source>
</evidence>
<feature type="region of interest" description="Disordered" evidence="1">
    <location>
        <begin position="391"/>
        <end position="422"/>
    </location>
</feature>
<accession>A0A8C0HG28</accession>
<dbReference type="PANTHER" id="PTHR47117">
    <property type="entry name" value="STAR-RELATED LIPID TRANSFER PROTEIN 9"/>
    <property type="match status" value="1"/>
</dbReference>
<dbReference type="Proteomes" id="UP000694404">
    <property type="component" value="Unplaced"/>
</dbReference>
<feature type="compositionally biased region" description="Basic residues" evidence="1">
    <location>
        <begin position="393"/>
        <end position="402"/>
    </location>
</feature>
<protein>
    <submittedName>
        <fullName evidence="2">Uncharacterized protein</fullName>
    </submittedName>
</protein>
<evidence type="ECO:0000313" key="2">
    <source>
        <dbReference type="Ensembl" id="ENSCABP00000021420.1"/>
    </source>
</evidence>
<sequence>MSFRILPENSSLPPQEPKLVLLRNEKSYFTAQNTKHCKQDEQRNCLQNHILSAPAISAISDLEYTSEVSSKAHLSLYPASKSLQELNMSVEPPSPTEDDLHGIERFSKLESDNFILAKYKPRLQRRLVQTQRLANYDPKSSQNYGERSQGSNSLEPSAIHYSTALAHRAGRSMDIEAKKHSNNTTLPQCNEETIEELRDQPEETDLFLQDNKDAMHFSSSDINPYIHPWQQDGLCKIGWKQYVFGSASDVSCSQPPISLDNHKVMRCSSVDNGLNSQNSPFHSHLSSYANAKVLSSTLSSIEDPQGWDDARQGFESTYSSDNSKHYVNISSEILETNLKNRISKFENPSEQPGNTSMQVDEIVLLYPSESETASKKPQGITCEQGTQTMATGRYKRQKRHRRSYTDVSARKQDASRSSFQRPSSWASMQNLSMHLSQLLHNTSELLGNLSQQNVLDNEQNAKINQRGIAEEIARAAMSDSCTQTTGDVGIQADISEHPQSKNKENLLQEVNVIVKVVGSDTVCRSQEKKDVGLTVQARTPESTEMRMQSILKLQEQGTNFGRELSKKRDVYESKYFLIYRR</sequence>
<reference evidence="2" key="1">
    <citation type="submission" date="2025-08" db="UniProtKB">
        <authorList>
            <consortium name="Ensembl"/>
        </authorList>
    </citation>
    <scope>IDENTIFICATION</scope>
</reference>
<feature type="compositionally biased region" description="Polar residues" evidence="1">
    <location>
        <begin position="138"/>
        <end position="155"/>
    </location>
</feature>
<feature type="region of interest" description="Disordered" evidence="1">
    <location>
        <begin position="130"/>
        <end position="155"/>
    </location>
</feature>
<dbReference type="GeneTree" id="ENSGT00960000187136"/>
<dbReference type="OMA" id="MATGRYK"/>
<dbReference type="PANTHER" id="PTHR47117:SF1">
    <property type="entry name" value="STAR-RELATED LIPID TRANSFER PROTEIN 9"/>
    <property type="match status" value="1"/>
</dbReference>
<organism evidence="2 3">
    <name type="scientific">Chelonoidis abingdonii</name>
    <name type="common">Abingdon island giant tortoise</name>
    <name type="synonym">Testudo abingdonii</name>
    <dbReference type="NCBI Taxonomy" id="106734"/>
    <lineage>
        <taxon>Eukaryota</taxon>
        <taxon>Metazoa</taxon>
        <taxon>Chordata</taxon>
        <taxon>Craniata</taxon>
        <taxon>Vertebrata</taxon>
        <taxon>Euteleostomi</taxon>
        <taxon>Archelosauria</taxon>
        <taxon>Testudinata</taxon>
        <taxon>Testudines</taxon>
        <taxon>Cryptodira</taxon>
        <taxon>Durocryptodira</taxon>
        <taxon>Testudinoidea</taxon>
        <taxon>Testudinidae</taxon>
        <taxon>Chelonoidis</taxon>
    </lineage>
</organism>
<evidence type="ECO:0000313" key="3">
    <source>
        <dbReference type="Proteomes" id="UP000694404"/>
    </source>
</evidence>
<keyword evidence="3" id="KW-1185">Reference proteome</keyword>
<dbReference type="AlphaFoldDB" id="A0A8C0HG28"/>
<name>A0A8C0HG28_CHEAB</name>